<evidence type="ECO:0000259" key="1">
    <source>
        <dbReference type="Pfam" id="PF09861"/>
    </source>
</evidence>
<accession>A0A4P6K5L5</accession>
<dbReference type="Gene3D" id="3.40.50.11440">
    <property type="match status" value="1"/>
</dbReference>
<proteinExistence type="predicted"/>
<organism evidence="2 3">
    <name type="scientific">Ktedonosporobacter rubrisoli</name>
    <dbReference type="NCBI Taxonomy" id="2509675"/>
    <lineage>
        <taxon>Bacteria</taxon>
        <taxon>Bacillati</taxon>
        <taxon>Chloroflexota</taxon>
        <taxon>Ktedonobacteria</taxon>
        <taxon>Ktedonobacterales</taxon>
        <taxon>Ktedonosporobacteraceae</taxon>
        <taxon>Ktedonosporobacter</taxon>
    </lineage>
</organism>
<dbReference type="Pfam" id="PF09861">
    <property type="entry name" value="Lar_N"/>
    <property type="match status" value="1"/>
</dbReference>
<sequence length="431" mass="45808">MPEGILHQLLDPVAIPEMARVRNVAPTAAPIEDIGAAVHEQMLRSNVGVRFQPGQRVAIGVGSRGIGKLAEIVAALVSELRALGAEPFIFPAMGSHGGATAEGQREVLTHLGITPERVGAPIESQMETVEVGKAADGTSVRLDRLALAADGIVFVGRIKPHTAFRGTYESGLAKMIAIGLGKQEGAAACHARGFGEMARMVPLLAQVALAKAPIRFGLAVLENAHDQPYKLLVVPAEQIMEREPALLEEAKQAMPRIAFKHFDVLVIDEIGKNISGDGADPNITGRYPTPHASGGPEVNKQVVLDLCDASDGNANGIGTADFTTVRLAHKMDLGRTYPNALTSTVPRPVALPMVLPSDRLAIAAGLLTCHAVGREPRLVRIKNTLSLDEYWISRSLLAEAEQEATLSVISQPQPMAFDQAGNLQDLQAKIR</sequence>
<dbReference type="Proteomes" id="UP000290365">
    <property type="component" value="Chromosome"/>
</dbReference>
<keyword evidence="3" id="KW-1185">Reference proteome</keyword>
<protein>
    <submittedName>
        <fullName evidence="2">DUF2088 domain-containing protein</fullName>
    </submittedName>
</protein>
<dbReference type="KEGG" id="kbs:EPA93_24310"/>
<dbReference type="OrthoDB" id="9788398at2"/>
<name>A0A4P6K5L5_KTERU</name>
<dbReference type="InterPro" id="IPR018657">
    <property type="entry name" value="LarA-like_N"/>
</dbReference>
<dbReference type="GO" id="GO:0050043">
    <property type="term" value="F:lactate racemase activity"/>
    <property type="evidence" value="ECO:0007669"/>
    <property type="project" value="InterPro"/>
</dbReference>
<reference evidence="2 3" key="1">
    <citation type="submission" date="2019-01" db="EMBL/GenBank/DDBJ databases">
        <title>Ktedonosporobacter rubrisoli SCAWS-G2.</title>
        <authorList>
            <person name="Huang Y."/>
            <person name="Yan B."/>
        </authorList>
    </citation>
    <scope>NUCLEOTIDE SEQUENCE [LARGE SCALE GENOMIC DNA]</scope>
    <source>
        <strain evidence="2 3">SCAWS-G2</strain>
    </source>
</reference>
<feature type="domain" description="LarA-like N-terminal" evidence="1">
    <location>
        <begin position="18"/>
        <end position="192"/>
    </location>
</feature>
<gene>
    <name evidence="2" type="ORF">EPA93_24310</name>
</gene>
<evidence type="ECO:0000313" key="2">
    <source>
        <dbReference type="EMBL" id="QBD83579.1"/>
    </source>
</evidence>
<dbReference type="EMBL" id="CP035758">
    <property type="protein sequence ID" value="QBD83579.1"/>
    <property type="molecule type" value="Genomic_DNA"/>
</dbReference>
<evidence type="ECO:0000313" key="3">
    <source>
        <dbReference type="Proteomes" id="UP000290365"/>
    </source>
</evidence>
<dbReference type="AlphaFoldDB" id="A0A4P6K5L5"/>